<dbReference type="RefSeq" id="WP_085545551.1">
    <property type="nucleotide sequence ID" value="NZ_FXBB01000044.1"/>
</dbReference>
<evidence type="ECO:0000313" key="6">
    <source>
        <dbReference type="Proteomes" id="UP000193355"/>
    </source>
</evidence>
<evidence type="ECO:0000256" key="2">
    <source>
        <dbReference type="ARBA" id="ARBA00024764"/>
    </source>
</evidence>
<dbReference type="InterPro" id="IPR013324">
    <property type="entry name" value="RNA_pol_sigma_r3/r4-like"/>
</dbReference>
<comment type="function">
    <text evidence="2 3">Might take part in the signal recognition particle (SRP) pathway. This is inferred from the conservation of its genetic proximity to ftsY/ffh. May be a regulatory protein.</text>
</comment>
<dbReference type="STRING" id="561720.SAMN06275492_14413"/>
<dbReference type="Pfam" id="PF04297">
    <property type="entry name" value="UPF0122"/>
    <property type="match status" value="1"/>
</dbReference>
<reference evidence="6" key="1">
    <citation type="submission" date="2017-04" db="EMBL/GenBank/DDBJ databases">
        <authorList>
            <person name="Varghese N."/>
            <person name="Submissions S."/>
        </authorList>
    </citation>
    <scope>NUCLEOTIDE SEQUENCE [LARGE SCALE GENOMIC DNA]</scope>
    <source>
        <strain evidence="6">USBA 82</strain>
    </source>
</reference>
<evidence type="ECO:0000313" key="5">
    <source>
        <dbReference type="EMBL" id="SMG48093.1"/>
    </source>
</evidence>
<dbReference type="InterPro" id="IPR036388">
    <property type="entry name" value="WH-like_DNA-bd_sf"/>
</dbReference>
<dbReference type="InterPro" id="IPR007394">
    <property type="entry name" value="UPF0122"/>
</dbReference>
<evidence type="ECO:0000256" key="1">
    <source>
        <dbReference type="ARBA" id="ARBA00008720"/>
    </source>
</evidence>
<dbReference type="Proteomes" id="UP000193355">
    <property type="component" value="Unassembled WGS sequence"/>
</dbReference>
<protein>
    <recommendedName>
        <fullName evidence="3">UPF0122 protein SAMN06275492_14413</fullName>
    </recommendedName>
</protein>
<dbReference type="PANTHER" id="PTHR40083">
    <property type="entry name" value="UPF0122 PROTEIN CBO2450/CLC_2298"/>
    <property type="match status" value="1"/>
</dbReference>
<evidence type="ECO:0000256" key="4">
    <source>
        <dbReference type="SAM" id="Coils"/>
    </source>
</evidence>
<dbReference type="Gene3D" id="1.10.10.10">
    <property type="entry name" value="Winged helix-like DNA-binding domain superfamily/Winged helix DNA-binding domain"/>
    <property type="match status" value="1"/>
</dbReference>
<sequence length="120" mass="13791">MEDIIEKRVYLARLYDLYGALLTEKQRKAYEMHDLEDLSLSEISQELAITRQGISDQLQRARDRLEELERLLGFASRLDGFERQVRSIESLIDSSPGLSPDFIAVFRTIISGDPRDEGSD</sequence>
<proteinExistence type="inferred from homology"/>
<keyword evidence="6" id="KW-1185">Reference proteome</keyword>
<feature type="coiled-coil region" evidence="4">
    <location>
        <begin position="51"/>
        <end position="78"/>
    </location>
</feature>
<dbReference type="HAMAP" id="MF_00245">
    <property type="entry name" value="UPF0122"/>
    <property type="match status" value="1"/>
</dbReference>
<dbReference type="AlphaFoldDB" id="A0A1X7L3V3"/>
<organism evidence="5 6">
    <name type="scientific">Dethiosulfovibrio salsuginis</name>
    <dbReference type="NCBI Taxonomy" id="561720"/>
    <lineage>
        <taxon>Bacteria</taxon>
        <taxon>Thermotogati</taxon>
        <taxon>Synergistota</taxon>
        <taxon>Synergistia</taxon>
        <taxon>Synergistales</taxon>
        <taxon>Dethiosulfovibrionaceae</taxon>
        <taxon>Dethiosulfovibrio</taxon>
    </lineage>
</organism>
<name>A0A1X7L3V3_9BACT</name>
<dbReference type="EMBL" id="FXBB01000044">
    <property type="protein sequence ID" value="SMG48093.1"/>
    <property type="molecule type" value="Genomic_DNA"/>
</dbReference>
<accession>A0A1X7L3V3</accession>
<dbReference type="SUPFAM" id="SSF88659">
    <property type="entry name" value="Sigma3 and sigma4 domains of RNA polymerase sigma factors"/>
    <property type="match status" value="1"/>
</dbReference>
<dbReference type="OrthoDB" id="6392at2"/>
<keyword evidence="4" id="KW-0175">Coiled coil</keyword>
<evidence type="ECO:0000256" key="3">
    <source>
        <dbReference type="HAMAP-Rule" id="MF_00245"/>
    </source>
</evidence>
<gene>
    <name evidence="5" type="ORF">SAMN06275492_14413</name>
</gene>
<comment type="similarity">
    <text evidence="1 3">Belongs to the UPF0122 family.</text>
</comment>
<dbReference type="PANTHER" id="PTHR40083:SF1">
    <property type="entry name" value="UPF0122 PROTEIN YLXM"/>
    <property type="match status" value="1"/>
</dbReference>